<comment type="caution">
    <text evidence="15">The sequence shown here is derived from an EMBL/GenBank/DDBJ whole genome shotgun (WGS) entry which is preliminary data.</text>
</comment>
<dbReference type="HOGENOM" id="CLU_025632_2_2_1"/>
<keyword evidence="10 12" id="KW-0472">Membrane</keyword>
<evidence type="ECO:0000256" key="9">
    <source>
        <dbReference type="ARBA" id="ARBA00023128"/>
    </source>
</evidence>
<dbReference type="eggNOG" id="ENOG502QQ1E">
    <property type="taxonomic scope" value="Eukaryota"/>
</dbReference>
<proteinExistence type="inferred from homology"/>
<dbReference type="Proteomes" id="UP000019484">
    <property type="component" value="Unassembled WGS sequence"/>
</dbReference>
<evidence type="ECO:0000256" key="6">
    <source>
        <dbReference type="ARBA" id="ARBA00022946"/>
    </source>
</evidence>
<reference evidence="15 16" key="1">
    <citation type="submission" date="2013-03" db="EMBL/GenBank/DDBJ databases">
        <title>The Genome Sequence of Capronia coronata CBS 617.96.</title>
        <authorList>
            <consortium name="The Broad Institute Genomics Platform"/>
            <person name="Cuomo C."/>
            <person name="de Hoog S."/>
            <person name="Gorbushina A."/>
            <person name="Walker B."/>
            <person name="Young S.K."/>
            <person name="Zeng Q."/>
            <person name="Gargeya S."/>
            <person name="Fitzgerald M."/>
            <person name="Haas B."/>
            <person name="Abouelleil A."/>
            <person name="Allen A.W."/>
            <person name="Alvarado L."/>
            <person name="Arachchi H.M."/>
            <person name="Berlin A.M."/>
            <person name="Chapman S.B."/>
            <person name="Gainer-Dewar J."/>
            <person name="Goldberg J."/>
            <person name="Griggs A."/>
            <person name="Gujja S."/>
            <person name="Hansen M."/>
            <person name="Howarth C."/>
            <person name="Imamovic A."/>
            <person name="Ireland A."/>
            <person name="Larimer J."/>
            <person name="McCowan C."/>
            <person name="Murphy C."/>
            <person name="Pearson M."/>
            <person name="Poon T.W."/>
            <person name="Priest M."/>
            <person name="Roberts A."/>
            <person name="Saif S."/>
            <person name="Shea T."/>
            <person name="Sisk P."/>
            <person name="Sykes S."/>
            <person name="Wortman J."/>
            <person name="Nusbaum C."/>
            <person name="Birren B."/>
        </authorList>
    </citation>
    <scope>NUCLEOTIDE SEQUENCE [LARGE SCALE GENOMIC DNA]</scope>
    <source>
        <strain evidence="15 16">CBS 617.96</strain>
    </source>
</reference>
<dbReference type="InterPro" id="IPR008839">
    <property type="entry name" value="MDM33_fungi"/>
</dbReference>
<evidence type="ECO:0000313" key="16">
    <source>
        <dbReference type="Proteomes" id="UP000019484"/>
    </source>
</evidence>
<dbReference type="GO" id="GO:0007007">
    <property type="term" value="P:inner mitochondrial membrane organization"/>
    <property type="evidence" value="ECO:0007669"/>
    <property type="project" value="TreeGrafter"/>
</dbReference>
<dbReference type="Pfam" id="PF05546">
    <property type="entry name" value="She9_MDM33"/>
    <property type="match status" value="1"/>
</dbReference>
<evidence type="ECO:0000256" key="10">
    <source>
        <dbReference type="ARBA" id="ARBA00023136"/>
    </source>
</evidence>
<gene>
    <name evidence="15" type="ORF">A1O1_09024</name>
</gene>
<dbReference type="AlphaFoldDB" id="W9XEH9"/>
<feature type="transmembrane region" description="Helical" evidence="12">
    <location>
        <begin position="504"/>
        <end position="523"/>
    </location>
</feature>
<evidence type="ECO:0000256" key="1">
    <source>
        <dbReference type="ARBA" id="ARBA00004448"/>
    </source>
</evidence>
<organism evidence="15 16">
    <name type="scientific">Capronia coronata CBS 617.96</name>
    <dbReference type="NCBI Taxonomy" id="1182541"/>
    <lineage>
        <taxon>Eukaryota</taxon>
        <taxon>Fungi</taxon>
        <taxon>Dikarya</taxon>
        <taxon>Ascomycota</taxon>
        <taxon>Pezizomycotina</taxon>
        <taxon>Eurotiomycetes</taxon>
        <taxon>Chaetothyriomycetidae</taxon>
        <taxon>Chaetothyriales</taxon>
        <taxon>Herpotrichiellaceae</taxon>
        <taxon>Capronia</taxon>
    </lineage>
</organism>
<dbReference type="PANTHER" id="PTHR31961:SF3">
    <property type="entry name" value="SENSITIVE TO HIGH EXPRESSION PROTEIN 9, MITOCHONDRIAL"/>
    <property type="match status" value="1"/>
</dbReference>
<name>W9XEH9_9EURO</name>
<keyword evidence="9 12" id="KW-0496">Mitochondrion</keyword>
<feature type="region of interest" description="Disordered" evidence="14">
    <location>
        <begin position="441"/>
        <end position="470"/>
    </location>
</feature>
<evidence type="ECO:0000256" key="8">
    <source>
        <dbReference type="ARBA" id="ARBA00023054"/>
    </source>
</evidence>
<protein>
    <recommendedName>
        <fullName evidence="12">Sensitive to high expression protein 9, mitochondrial</fullName>
    </recommendedName>
</protein>
<evidence type="ECO:0000256" key="14">
    <source>
        <dbReference type="SAM" id="MobiDB-lite"/>
    </source>
</evidence>
<accession>W9XEH9</accession>
<feature type="coiled-coil region" evidence="13">
    <location>
        <begin position="56"/>
        <end position="90"/>
    </location>
</feature>
<dbReference type="EMBL" id="AMWN01000011">
    <property type="protein sequence ID" value="EXJ78623.1"/>
    <property type="molecule type" value="Genomic_DNA"/>
</dbReference>
<feature type="compositionally biased region" description="Low complexity" evidence="14">
    <location>
        <begin position="124"/>
        <end position="146"/>
    </location>
</feature>
<feature type="compositionally biased region" description="Polar residues" evidence="14">
    <location>
        <begin position="106"/>
        <end position="120"/>
    </location>
</feature>
<evidence type="ECO:0000256" key="3">
    <source>
        <dbReference type="ARBA" id="ARBA00011182"/>
    </source>
</evidence>
<evidence type="ECO:0000256" key="11">
    <source>
        <dbReference type="ARBA" id="ARBA00024807"/>
    </source>
</evidence>
<evidence type="ECO:0000256" key="13">
    <source>
        <dbReference type="SAM" id="Coils"/>
    </source>
</evidence>
<feature type="coiled-coil region" evidence="13">
    <location>
        <begin position="196"/>
        <end position="223"/>
    </location>
</feature>
<dbReference type="RefSeq" id="XP_007728071.1">
    <property type="nucleotide sequence ID" value="XM_007729881.1"/>
</dbReference>
<keyword evidence="16" id="KW-1185">Reference proteome</keyword>
<sequence length="526" mass="58822">MQQAPIRLTQTLWSVFRATKPACNCNALPRPRQFSSVVRPSSQPWPTQRSRIAFQARCYSENKTEIEKKVEEAKNRIEESLGSRAEAAAEQKPKDSQHETIVHTIPESSSIVHASSPRTDGQQEHNPSQSQSQSHSQPQSQSQPSSRFPSEWKLPSDFSNRYSHLRTRFTHFMDNFQTHIFTASQRLNDLTGYSGIEALKNEIERQEAVVQECRQAVKEARAKYTKAIATRSTTQREVNDLLHRKHTWSPSDLERFTGLYRSDHENEQVEAVAAKEVSDAEARYEEASTKLAKAILARYHEEQIWSDKIRQMSTWGTWGLMGLNVLLFVVFQIAIEPWRRKRLVEGFQDKVEVALKETFDDLTAVQPVRPNHEGAIAAMAPDGKVDVVADKIVEQIVDAVSGTTVDEEIPPTTSPPTGATLTAVPPEPVIEAAAEQLAAEEISAEEAEQESPGTIVPQAPETPPSGTSRWVPATSPLAWYEDSLRALFSDQHLLTVTQRQLTTVAMEGVAGGMALMGLLFLLLRPK</sequence>
<feature type="region of interest" description="Disordered" evidence="14">
    <location>
        <begin position="105"/>
        <end position="153"/>
    </location>
</feature>
<keyword evidence="7 12" id="KW-1133">Transmembrane helix</keyword>
<keyword evidence="8 13" id="KW-0175">Coiled coil</keyword>
<comment type="similarity">
    <text evidence="2 12">Belongs to the SHE9 family.</text>
</comment>
<dbReference type="GeneID" id="19163870"/>
<comment type="subunit">
    <text evidence="3 12">Homooligomer.</text>
</comment>
<comment type="subcellular location">
    <subcellularLocation>
        <location evidence="1 12">Mitochondrion inner membrane</location>
        <topology evidence="1 12">Multi-pass membrane protein</topology>
    </subcellularLocation>
</comment>
<comment type="caution">
    <text evidence="12">Lacks conserved residue(s) required for the propagation of feature annotation.</text>
</comment>
<evidence type="ECO:0000256" key="12">
    <source>
        <dbReference type="RuleBase" id="RU364128"/>
    </source>
</evidence>
<dbReference type="OrthoDB" id="5595506at2759"/>
<evidence type="ECO:0000256" key="4">
    <source>
        <dbReference type="ARBA" id="ARBA00022692"/>
    </source>
</evidence>
<dbReference type="PANTHER" id="PTHR31961">
    <property type="entry name" value="SENSITIVE TO HIGH EXPRESSION PROTEIN 9, MITOCHONDRIAL"/>
    <property type="match status" value="1"/>
</dbReference>
<evidence type="ECO:0000256" key="2">
    <source>
        <dbReference type="ARBA" id="ARBA00007472"/>
    </source>
</evidence>
<keyword evidence="5 12" id="KW-0999">Mitochondrion inner membrane</keyword>
<evidence type="ECO:0000256" key="5">
    <source>
        <dbReference type="ARBA" id="ARBA00022792"/>
    </source>
</evidence>
<comment type="function">
    <text evidence="11">Required for the maintenance of the structure of the mitochondrial inner membrane. Involved in mitochondrial morphology. Causes growth arrest when highly overexpressed.</text>
</comment>
<keyword evidence="6 12" id="KW-0809">Transit peptide</keyword>
<dbReference type="GO" id="GO:0005743">
    <property type="term" value="C:mitochondrial inner membrane"/>
    <property type="evidence" value="ECO:0007669"/>
    <property type="project" value="UniProtKB-SubCell"/>
</dbReference>
<evidence type="ECO:0000313" key="15">
    <source>
        <dbReference type="EMBL" id="EXJ78623.1"/>
    </source>
</evidence>
<evidence type="ECO:0000256" key="7">
    <source>
        <dbReference type="ARBA" id="ARBA00022989"/>
    </source>
</evidence>
<keyword evidence="4 12" id="KW-0812">Transmembrane</keyword>